<dbReference type="InterPro" id="IPR011333">
    <property type="entry name" value="SKP1/BTB/POZ_sf"/>
</dbReference>
<sequence>MPPKRRRTSESTPSNDDGNPTGPRPHDKLWFSDGTIVLATDVHLYRVHKGMLAKYSTVLNDMFEMPTGESNSECWEDVPIVEMVGDKDEEVSILLKALYERNFRDTLRGCKTTELCSLLLISTKYDFLEVQGDVVQFLESLFPSKFEDFVPSSVDWGSMNASDLFELLAVAHRCETLSFLPLIYYFCAALLVKEAPEGLRIVPNECMISLMQGRDWLCWLSQYFIRLSLPSPMADGQYVCAWRPSSCLEHFRAKLNERYPAGQHRFVFFLSIPPHGILGLQQNGICGNCASRYILKVDEFKKAAWKKLPEVFLGKKWEELVRK</sequence>
<organism evidence="3 4">
    <name type="scientific">Schizopora paradoxa</name>
    <dbReference type="NCBI Taxonomy" id="27342"/>
    <lineage>
        <taxon>Eukaryota</taxon>
        <taxon>Fungi</taxon>
        <taxon>Dikarya</taxon>
        <taxon>Basidiomycota</taxon>
        <taxon>Agaricomycotina</taxon>
        <taxon>Agaricomycetes</taxon>
        <taxon>Hymenochaetales</taxon>
        <taxon>Schizoporaceae</taxon>
        <taxon>Schizopora</taxon>
    </lineage>
</organism>
<protein>
    <recommendedName>
        <fullName evidence="2">BTB domain-containing protein</fullName>
    </recommendedName>
</protein>
<reference evidence="3 4" key="1">
    <citation type="submission" date="2015-04" db="EMBL/GenBank/DDBJ databases">
        <title>Complete genome sequence of Schizopora paradoxa KUC8140, a cosmopolitan wood degrader in East Asia.</title>
        <authorList>
            <consortium name="DOE Joint Genome Institute"/>
            <person name="Min B."/>
            <person name="Park H."/>
            <person name="Jang Y."/>
            <person name="Kim J.-J."/>
            <person name="Kim K.H."/>
            <person name="Pangilinan J."/>
            <person name="Lipzen A."/>
            <person name="Riley R."/>
            <person name="Grigoriev I.V."/>
            <person name="Spatafora J.W."/>
            <person name="Choi I.-G."/>
        </authorList>
    </citation>
    <scope>NUCLEOTIDE SEQUENCE [LARGE SCALE GENOMIC DNA]</scope>
    <source>
        <strain evidence="3 4">KUC8140</strain>
    </source>
</reference>
<name>A0A0H2RCI8_9AGAM</name>
<dbReference type="SUPFAM" id="SSF54695">
    <property type="entry name" value="POZ domain"/>
    <property type="match status" value="1"/>
</dbReference>
<keyword evidence="4" id="KW-1185">Reference proteome</keyword>
<dbReference type="Proteomes" id="UP000053477">
    <property type="component" value="Unassembled WGS sequence"/>
</dbReference>
<proteinExistence type="predicted"/>
<dbReference type="PROSITE" id="PS50097">
    <property type="entry name" value="BTB"/>
    <property type="match status" value="1"/>
</dbReference>
<dbReference type="OrthoDB" id="3027208at2759"/>
<evidence type="ECO:0000259" key="2">
    <source>
        <dbReference type="PROSITE" id="PS50097"/>
    </source>
</evidence>
<dbReference type="Gene3D" id="3.30.710.10">
    <property type="entry name" value="Potassium Channel Kv1.1, Chain A"/>
    <property type="match status" value="1"/>
</dbReference>
<gene>
    <name evidence="3" type="ORF">SCHPADRAFT_945467</name>
</gene>
<dbReference type="EMBL" id="KQ086153">
    <property type="protein sequence ID" value="KLO07218.1"/>
    <property type="molecule type" value="Genomic_DNA"/>
</dbReference>
<evidence type="ECO:0000256" key="1">
    <source>
        <dbReference type="SAM" id="MobiDB-lite"/>
    </source>
</evidence>
<dbReference type="InParanoid" id="A0A0H2RCI8"/>
<feature type="domain" description="BTB" evidence="2">
    <location>
        <begin position="32"/>
        <end position="99"/>
    </location>
</feature>
<dbReference type="Pfam" id="PF00651">
    <property type="entry name" value="BTB"/>
    <property type="match status" value="1"/>
</dbReference>
<evidence type="ECO:0000313" key="4">
    <source>
        <dbReference type="Proteomes" id="UP000053477"/>
    </source>
</evidence>
<accession>A0A0H2RCI8</accession>
<evidence type="ECO:0000313" key="3">
    <source>
        <dbReference type="EMBL" id="KLO07218.1"/>
    </source>
</evidence>
<dbReference type="InterPro" id="IPR000210">
    <property type="entry name" value="BTB/POZ_dom"/>
</dbReference>
<feature type="region of interest" description="Disordered" evidence="1">
    <location>
        <begin position="1"/>
        <end position="26"/>
    </location>
</feature>
<dbReference type="AlphaFoldDB" id="A0A0H2RCI8"/>